<dbReference type="SUPFAM" id="SSF53474">
    <property type="entry name" value="alpha/beta-Hydrolases"/>
    <property type="match status" value="1"/>
</dbReference>
<dbReference type="PANTHER" id="PTHR23025">
    <property type="entry name" value="TRIACYLGLYCEROL LIPASE"/>
    <property type="match status" value="1"/>
</dbReference>
<evidence type="ECO:0000256" key="1">
    <source>
        <dbReference type="PROSITE-ProRule" id="PRU10038"/>
    </source>
</evidence>
<feature type="active site" evidence="1">
    <location>
        <position position="154"/>
    </location>
</feature>
<dbReference type="InterPro" id="IPR029058">
    <property type="entry name" value="AB_hydrolase_fold"/>
</dbReference>
<dbReference type="GO" id="GO:0004806">
    <property type="term" value="F:triacylglycerol lipase activity"/>
    <property type="evidence" value="ECO:0007669"/>
    <property type="project" value="TreeGrafter"/>
</dbReference>
<gene>
    <name evidence="3" type="ORF">J5O05_16225</name>
</gene>
<dbReference type="Gene3D" id="3.40.50.1820">
    <property type="entry name" value="alpha/beta hydrolase"/>
    <property type="match status" value="1"/>
</dbReference>
<dbReference type="EMBL" id="CP072133">
    <property type="protein sequence ID" value="QTH71314.1"/>
    <property type="molecule type" value="Genomic_DNA"/>
</dbReference>
<dbReference type="InterPro" id="IPR013094">
    <property type="entry name" value="AB_hydrolase_3"/>
</dbReference>
<dbReference type="RefSeq" id="WP_208842955.1">
    <property type="nucleotide sequence ID" value="NZ_CP072133.1"/>
</dbReference>
<keyword evidence="3" id="KW-0378">Hydrolase</keyword>
<dbReference type="Pfam" id="PF07859">
    <property type="entry name" value="Abhydrolase_3"/>
    <property type="match status" value="1"/>
</dbReference>
<dbReference type="AlphaFoldDB" id="A0A975DGU8"/>
<organism evidence="3 4">
    <name type="scientific">Pseudoalteromonas xiamenensis</name>
    <dbReference type="NCBI Taxonomy" id="882626"/>
    <lineage>
        <taxon>Bacteria</taxon>
        <taxon>Pseudomonadati</taxon>
        <taxon>Pseudomonadota</taxon>
        <taxon>Gammaproteobacteria</taxon>
        <taxon>Alteromonadales</taxon>
        <taxon>Pseudoalteromonadaceae</taxon>
        <taxon>Pseudoalteromonas</taxon>
    </lineage>
</organism>
<evidence type="ECO:0000313" key="4">
    <source>
        <dbReference type="Proteomes" id="UP000664904"/>
    </source>
</evidence>
<protein>
    <submittedName>
        <fullName evidence="3">Alpha/beta hydrolase</fullName>
    </submittedName>
</protein>
<dbReference type="Proteomes" id="UP000664904">
    <property type="component" value="Chromosome"/>
</dbReference>
<keyword evidence="4" id="KW-1185">Reference proteome</keyword>
<dbReference type="PANTHER" id="PTHR23025:SF3">
    <property type="entry name" value="HORMONE-SENSITIVE LIPASE"/>
    <property type="match status" value="1"/>
</dbReference>
<evidence type="ECO:0000313" key="3">
    <source>
        <dbReference type="EMBL" id="QTH71314.1"/>
    </source>
</evidence>
<feature type="domain" description="Alpha/beta hydrolase fold-3" evidence="2">
    <location>
        <begin position="76"/>
        <end position="283"/>
    </location>
</feature>
<name>A0A975DGU8_9GAMM</name>
<dbReference type="GO" id="GO:0004771">
    <property type="term" value="F:sterol ester esterase activity"/>
    <property type="evidence" value="ECO:0007669"/>
    <property type="project" value="TreeGrafter"/>
</dbReference>
<sequence>MSKFLESGIQKLVDEFQAIGKPCPSKSSIHERRAGYLASTVLAGECHGAIEKHTDVANGIPITVYRPVHGETLPIVIYFHGGCFISGGTETHEMQLRQIATEAHAIVVCISYRLAPEFTYPAAHDDVFHAVRGIMQQGCIVGGDVANVIFAGDSAGGHLALATALRLKRNNFAQPRKLVLIYPMLDPFGRSESYRQFGEDFVITAQMLLSGFSLYAGNGASQKTLAELNLVEAMDYSGLPATYIFTAEFDPLRDEGEALYRDLLRHGVDAYCERYLGVIHGFFQLSGISETARRCIKNIADIVVS</sequence>
<dbReference type="InterPro" id="IPR033140">
    <property type="entry name" value="Lipase_GDXG_put_SER_AS"/>
</dbReference>
<accession>A0A975DGU8</accession>
<dbReference type="GO" id="GO:0005829">
    <property type="term" value="C:cytosol"/>
    <property type="evidence" value="ECO:0007669"/>
    <property type="project" value="TreeGrafter"/>
</dbReference>
<dbReference type="KEGG" id="pxi:J5O05_16225"/>
<reference evidence="3" key="1">
    <citation type="submission" date="2021-03" db="EMBL/GenBank/DDBJ databases">
        <title>Complete Genome of Pseudoalteromonas xiamenensis STKMTI.2, a new potential marine bacterium producing anti-Vibrio compounds.</title>
        <authorList>
            <person name="Handayani D.P."/>
            <person name="Isnansetyo A."/>
            <person name="Istiqomah I."/>
            <person name="Jumina J."/>
        </authorList>
    </citation>
    <scope>NUCLEOTIDE SEQUENCE</scope>
    <source>
        <strain evidence="3">STKMTI.2</strain>
    </source>
</reference>
<dbReference type="GO" id="GO:0019433">
    <property type="term" value="P:triglyceride catabolic process"/>
    <property type="evidence" value="ECO:0007669"/>
    <property type="project" value="TreeGrafter"/>
</dbReference>
<proteinExistence type="predicted"/>
<evidence type="ECO:0000259" key="2">
    <source>
        <dbReference type="Pfam" id="PF07859"/>
    </source>
</evidence>
<dbReference type="PROSITE" id="PS01174">
    <property type="entry name" value="LIPASE_GDXG_SER"/>
    <property type="match status" value="1"/>
</dbReference>